<evidence type="ECO:0000313" key="2">
    <source>
        <dbReference type="Proteomes" id="UP001234297"/>
    </source>
</evidence>
<accession>A0ACC2KNI8</accession>
<dbReference type="EMBL" id="CM056818">
    <property type="protein sequence ID" value="KAJ8622692.1"/>
    <property type="molecule type" value="Genomic_DNA"/>
</dbReference>
<sequence length="124" mass="14277">MERFGFENRYIPRLPDIPLVPGRDLKICLTLSPEPGCDRLRGKIDLHALLNNLVKRPAFFFQHGTTLPPRGIEQILSTRTIRTQSRRQSVVRIVSRDLEILVGIYLSAIFYRLANVVIDMVFES</sequence>
<name>A0ACC2KNI8_PERAE</name>
<dbReference type="Proteomes" id="UP001234297">
    <property type="component" value="Chromosome 10"/>
</dbReference>
<protein>
    <submittedName>
        <fullName evidence="1">Uncharacterized protein</fullName>
    </submittedName>
</protein>
<proteinExistence type="predicted"/>
<gene>
    <name evidence="1" type="ORF">MRB53_031221</name>
</gene>
<reference evidence="1 2" key="1">
    <citation type="journal article" date="2022" name="Hortic Res">
        <title>A haplotype resolved chromosomal level avocado genome allows analysis of novel avocado genes.</title>
        <authorList>
            <person name="Nath O."/>
            <person name="Fletcher S.J."/>
            <person name="Hayward A."/>
            <person name="Shaw L.M."/>
            <person name="Masouleh A.K."/>
            <person name="Furtado A."/>
            <person name="Henry R.J."/>
            <person name="Mitter N."/>
        </authorList>
    </citation>
    <scope>NUCLEOTIDE SEQUENCE [LARGE SCALE GENOMIC DNA]</scope>
    <source>
        <strain evidence="2">cv. Hass</strain>
    </source>
</reference>
<keyword evidence="2" id="KW-1185">Reference proteome</keyword>
<comment type="caution">
    <text evidence="1">The sequence shown here is derived from an EMBL/GenBank/DDBJ whole genome shotgun (WGS) entry which is preliminary data.</text>
</comment>
<organism evidence="1 2">
    <name type="scientific">Persea americana</name>
    <name type="common">Avocado</name>
    <dbReference type="NCBI Taxonomy" id="3435"/>
    <lineage>
        <taxon>Eukaryota</taxon>
        <taxon>Viridiplantae</taxon>
        <taxon>Streptophyta</taxon>
        <taxon>Embryophyta</taxon>
        <taxon>Tracheophyta</taxon>
        <taxon>Spermatophyta</taxon>
        <taxon>Magnoliopsida</taxon>
        <taxon>Magnoliidae</taxon>
        <taxon>Laurales</taxon>
        <taxon>Lauraceae</taxon>
        <taxon>Persea</taxon>
    </lineage>
</organism>
<evidence type="ECO:0000313" key="1">
    <source>
        <dbReference type="EMBL" id="KAJ8622692.1"/>
    </source>
</evidence>